<evidence type="ECO:0000256" key="1">
    <source>
        <dbReference type="SAM" id="SignalP"/>
    </source>
</evidence>
<dbReference type="AlphaFoldDB" id="A0AAE6X514"/>
<reference evidence="4 5" key="2">
    <citation type="submission" date="2018-11" db="EMBL/GenBank/DDBJ databases">
        <title>Genomic Encyclopedia of Type Strains, Phase IV (KMG-IV): sequencing the most valuable type-strain genomes for metagenomic binning, comparative biology and taxonomic classification.</title>
        <authorList>
            <person name="Goeker M."/>
        </authorList>
    </citation>
    <scope>NUCLEOTIDE SEQUENCE [LARGE SCALE GENOMIC DNA]</scope>
    <source>
        <strain evidence="4 5">DSM 25797</strain>
    </source>
</reference>
<dbReference type="Proteomes" id="UP000276901">
    <property type="component" value="Unassembled WGS sequence"/>
</dbReference>
<evidence type="ECO:0000313" key="4">
    <source>
        <dbReference type="EMBL" id="RPE93730.1"/>
    </source>
</evidence>
<dbReference type="KEGG" id="fcl:A4G17_01350"/>
<dbReference type="Pfam" id="PF13308">
    <property type="entry name" value="YARHG"/>
    <property type="match status" value="1"/>
</dbReference>
<name>A0AAE6X514_9PAST</name>
<gene>
    <name evidence="3" type="ORF">A4G17_01350</name>
    <name evidence="4" type="ORF">EDC49_1243</name>
</gene>
<keyword evidence="1" id="KW-0732">Signal</keyword>
<dbReference type="SMART" id="SM01324">
    <property type="entry name" value="YARHG"/>
    <property type="match status" value="1"/>
</dbReference>
<sequence length="218" mass="25813">MFRMLFFISLLFSAYCKAELLCPSCSQKLLTENELGNNIRRLWIIKNEIFAIHGHQFNHPDLQDYFENQDWYQPKPGEVSLSEIEKQNVTLLDKKIKSLNKARQAIIEELNALKQTPSSELSSRWNIDFPEGTQVDFLALLQHLDLSAFRNEFYTVRIDDGVLEKRFHVLIEGEKVILSYHEQTSEQEPWKEYDEWLIQWNFKLENDKLIFEKVEIAG</sequence>
<organism evidence="3 6">
    <name type="scientific">Frederiksenia canicola</name>
    <dbReference type="NCBI Taxonomy" id="123824"/>
    <lineage>
        <taxon>Bacteria</taxon>
        <taxon>Pseudomonadati</taxon>
        <taxon>Pseudomonadota</taxon>
        <taxon>Gammaproteobacteria</taxon>
        <taxon>Pasteurellales</taxon>
        <taxon>Pasteurellaceae</taxon>
        <taxon>Frederiksenia</taxon>
    </lineage>
</organism>
<feature type="signal peptide" evidence="1">
    <location>
        <begin position="1"/>
        <end position="18"/>
    </location>
</feature>
<evidence type="ECO:0000259" key="2">
    <source>
        <dbReference type="SMART" id="SM01324"/>
    </source>
</evidence>
<dbReference type="Proteomes" id="UP000502287">
    <property type="component" value="Chromosome"/>
</dbReference>
<proteinExistence type="predicted"/>
<reference evidence="3 6" key="1">
    <citation type="submission" date="2016-03" db="EMBL/GenBank/DDBJ databases">
        <authorList>
            <person name="Hansen M.J."/>
            <person name="Bojesen A.M."/>
            <person name="Planet P."/>
        </authorList>
    </citation>
    <scope>NUCLEOTIDE SEQUENCE [LARGE SCALE GENOMIC DNA]</scope>
    <source>
        <strain evidence="3 6">HPA 21</strain>
    </source>
</reference>
<dbReference type="EMBL" id="RKQT01000002">
    <property type="protein sequence ID" value="RPE93730.1"/>
    <property type="molecule type" value="Genomic_DNA"/>
</dbReference>
<feature type="chain" id="PRO_5041906048" evidence="1">
    <location>
        <begin position="19"/>
        <end position="218"/>
    </location>
</feature>
<feature type="domain" description="YARHG" evidence="2">
    <location>
        <begin position="18"/>
        <end position="97"/>
    </location>
</feature>
<evidence type="ECO:0000313" key="5">
    <source>
        <dbReference type="Proteomes" id="UP000276901"/>
    </source>
</evidence>
<dbReference type="InterPro" id="IPR025582">
    <property type="entry name" value="YARHG_dom"/>
</dbReference>
<dbReference type="EMBL" id="CP015029">
    <property type="protein sequence ID" value="QIM64192.1"/>
    <property type="molecule type" value="Genomic_DNA"/>
</dbReference>
<keyword evidence="5" id="KW-1185">Reference proteome</keyword>
<accession>A0AAE6X514</accession>
<protein>
    <submittedName>
        <fullName evidence="4">YARHG domain-containing protein</fullName>
    </submittedName>
</protein>
<evidence type="ECO:0000313" key="6">
    <source>
        <dbReference type="Proteomes" id="UP000502287"/>
    </source>
</evidence>
<dbReference type="Gene3D" id="1.20.58.1690">
    <property type="match status" value="1"/>
</dbReference>
<dbReference type="InterPro" id="IPR038434">
    <property type="entry name" value="YARHG_sf"/>
</dbReference>
<evidence type="ECO:0000313" key="3">
    <source>
        <dbReference type="EMBL" id="QIM64192.1"/>
    </source>
</evidence>
<dbReference type="RefSeq" id="WP_123956885.1">
    <property type="nucleotide sequence ID" value="NZ_CP015029.1"/>
</dbReference>